<dbReference type="AlphaFoldDB" id="E9HQT0"/>
<proteinExistence type="predicted"/>
<dbReference type="Proteomes" id="UP000000305">
    <property type="component" value="Unassembled WGS sequence"/>
</dbReference>
<dbReference type="InterPro" id="IPR021109">
    <property type="entry name" value="Peptidase_aspartic_dom_sf"/>
</dbReference>
<dbReference type="OrthoDB" id="425619at2759"/>
<reference evidence="1 2" key="1">
    <citation type="journal article" date="2011" name="Science">
        <title>The ecoresponsive genome of Daphnia pulex.</title>
        <authorList>
            <person name="Colbourne J.K."/>
            <person name="Pfrender M.E."/>
            <person name="Gilbert D."/>
            <person name="Thomas W.K."/>
            <person name="Tucker A."/>
            <person name="Oakley T.H."/>
            <person name="Tokishita S."/>
            <person name="Aerts A."/>
            <person name="Arnold G.J."/>
            <person name="Basu M.K."/>
            <person name="Bauer D.J."/>
            <person name="Caceres C.E."/>
            <person name="Carmel L."/>
            <person name="Casola C."/>
            <person name="Choi J.H."/>
            <person name="Detter J.C."/>
            <person name="Dong Q."/>
            <person name="Dusheyko S."/>
            <person name="Eads B.D."/>
            <person name="Frohlich T."/>
            <person name="Geiler-Samerotte K.A."/>
            <person name="Gerlach D."/>
            <person name="Hatcher P."/>
            <person name="Jogdeo S."/>
            <person name="Krijgsveld J."/>
            <person name="Kriventseva E.V."/>
            <person name="Kultz D."/>
            <person name="Laforsch C."/>
            <person name="Lindquist E."/>
            <person name="Lopez J."/>
            <person name="Manak J.R."/>
            <person name="Muller J."/>
            <person name="Pangilinan J."/>
            <person name="Patwardhan R.P."/>
            <person name="Pitluck S."/>
            <person name="Pritham E.J."/>
            <person name="Rechtsteiner A."/>
            <person name="Rho M."/>
            <person name="Rogozin I.B."/>
            <person name="Sakarya O."/>
            <person name="Salamov A."/>
            <person name="Schaack S."/>
            <person name="Shapiro H."/>
            <person name="Shiga Y."/>
            <person name="Skalitzky C."/>
            <person name="Smith Z."/>
            <person name="Souvorov A."/>
            <person name="Sung W."/>
            <person name="Tang Z."/>
            <person name="Tsuchiya D."/>
            <person name="Tu H."/>
            <person name="Vos H."/>
            <person name="Wang M."/>
            <person name="Wolf Y.I."/>
            <person name="Yamagata H."/>
            <person name="Yamada T."/>
            <person name="Ye Y."/>
            <person name="Shaw J.R."/>
            <person name="Andrews J."/>
            <person name="Crease T.J."/>
            <person name="Tang H."/>
            <person name="Lucas S.M."/>
            <person name="Robertson H.M."/>
            <person name="Bork P."/>
            <person name="Koonin E.V."/>
            <person name="Zdobnov E.M."/>
            <person name="Grigoriev I.V."/>
            <person name="Lynch M."/>
            <person name="Boore J.L."/>
        </authorList>
    </citation>
    <scope>NUCLEOTIDE SEQUENCE [LARGE SCALE GENOMIC DNA]</scope>
</reference>
<evidence type="ECO:0000313" key="1">
    <source>
        <dbReference type="EMBL" id="EFX65910.1"/>
    </source>
</evidence>
<dbReference type="CDD" id="cd00303">
    <property type="entry name" value="retropepsin_like"/>
    <property type="match status" value="1"/>
</dbReference>
<name>E9HQT0_DAPPU</name>
<gene>
    <name evidence="1" type="ORF">DAPPUDRAFT_116863</name>
</gene>
<organism evidence="1 2">
    <name type="scientific">Daphnia pulex</name>
    <name type="common">Water flea</name>
    <dbReference type="NCBI Taxonomy" id="6669"/>
    <lineage>
        <taxon>Eukaryota</taxon>
        <taxon>Metazoa</taxon>
        <taxon>Ecdysozoa</taxon>
        <taxon>Arthropoda</taxon>
        <taxon>Crustacea</taxon>
        <taxon>Branchiopoda</taxon>
        <taxon>Diplostraca</taxon>
        <taxon>Cladocera</taxon>
        <taxon>Anomopoda</taxon>
        <taxon>Daphniidae</taxon>
        <taxon>Daphnia</taxon>
    </lineage>
</organism>
<keyword evidence="2" id="KW-1185">Reference proteome</keyword>
<dbReference type="KEGG" id="dpx:DAPPUDRAFT_116863"/>
<dbReference type="HOGENOM" id="CLU_1195902_0_0_1"/>
<evidence type="ECO:0008006" key="3">
    <source>
        <dbReference type="Google" id="ProtNLM"/>
    </source>
</evidence>
<dbReference type="PhylomeDB" id="E9HQT0"/>
<dbReference type="SUPFAM" id="SSF50630">
    <property type="entry name" value="Acid proteases"/>
    <property type="match status" value="1"/>
</dbReference>
<dbReference type="InParanoid" id="E9HQT0"/>
<dbReference type="Gene3D" id="2.40.70.10">
    <property type="entry name" value="Acid Proteases"/>
    <property type="match status" value="1"/>
</dbReference>
<sequence>MVDPRYAPPVPNAGNEIFQGLLDSGAGRSLIKTEVFNRLKEGVMKFTTDVPVDLYGVENTKLVTRGLVTLQVKVLGDNLLQDFIVVDSISEKCILGLDALYEHKFILDGSERRIYRVKQLRKSDSAPTIITREKITIKPFSATVVESEGNGAQLPPNLAFFLHRGSGLNSGLRLDPFINKSSEEGAFFSIAIINETNKSITLPKYLIGTLDFSRVEKHNINSCTEDEEPSVP</sequence>
<dbReference type="EMBL" id="GL732724">
    <property type="protein sequence ID" value="EFX65910.1"/>
    <property type="molecule type" value="Genomic_DNA"/>
</dbReference>
<accession>E9HQT0</accession>
<evidence type="ECO:0000313" key="2">
    <source>
        <dbReference type="Proteomes" id="UP000000305"/>
    </source>
</evidence>
<protein>
    <recommendedName>
        <fullName evidence="3">Peptidase A2 domain-containing protein</fullName>
    </recommendedName>
</protein>